<sequence length="488" mass="55307">MSAFYVPLDPTKPCEISYRKCLQKHLDESGANESSKRKAIGAVADKIENIETLPVQLSEIQRDTTPKSHRYNIIERLEKRYGGGTLVAYDNGELHSAQTDTDSDHEDDEEDGAEDDDLYDSEDSFIDDAELQQNIEELHEQKNVITKHSGFFVNAGDEIEIVERKESRIASNSEKTEKKALVATHRKSKKPKKSVSESSKAVKAFLDEWAEAANDWRPGENAQKSLQELRDAASKLAPLSKVFPRTLDDKLRAVDKVVVESHPNKWRVNGYFATLMAFLPFTKQYLKSNMLRLEARDLAREAKDVVDKSIESLSQLISKVLLTITSLDKSAQVVREAIKVDGSIPVQVNKIICELDAWITKENEYRQMLKNEDKKTLKVQDYAPLNIRQERNKIFNRVLTKFPDDVMDIQTLRQLNKSVKTKGQKKAQVPKPMKSPSSVPPLIRKKPSPTHANALSGTKKHTRAFKSRIFEQVPDFNEDDFGEANGAQ</sequence>
<gene>
    <name evidence="3" type="primary">AlNc14C149G7482</name>
    <name evidence="3" type="ORF">ALNC14_084380</name>
</gene>
<dbReference type="Pfam" id="PF08729">
    <property type="entry name" value="HUN"/>
    <property type="match status" value="1"/>
</dbReference>
<dbReference type="AlphaFoldDB" id="F0WLW8"/>
<reference evidence="3" key="1">
    <citation type="journal article" date="2011" name="PLoS Biol.">
        <title>Gene gain and loss during evolution of obligate parasitism in the white rust pathogen of Arabidopsis thaliana.</title>
        <authorList>
            <person name="Kemen E."/>
            <person name="Gardiner A."/>
            <person name="Schultz-Larsen T."/>
            <person name="Kemen A.C."/>
            <person name="Balmuth A.L."/>
            <person name="Robert-Seilaniantz A."/>
            <person name="Bailey K."/>
            <person name="Holub E."/>
            <person name="Studholme D.J."/>
            <person name="Maclean D."/>
            <person name="Jones J.D."/>
        </authorList>
    </citation>
    <scope>NUCLEOTIDE SEQUENCE</scope>
</reference>
<protein>
    <submittedName>
        <fullName evidence="3">Uncharacterized protein AlNc14C149G7482</fullName>
    </submittedName>
</protein>
<evidence type="ECO:0000259" key="2">
    <source>
        <dbReference type="Pfam" id="PF08729"/>
    </source>
</evidence>
<feature type="compositionally biased region" description="Low complexity" evidence="1">
    <location>
        <begin position="429"/>
        <end position="441"/>
    </location>
</feature>
<feature type="region of interest" description="Disordered" evidence="1">
    <location>
        <begin position="170"/>
        <end position="196"/>
    </location>
</feature>
<feature type="compositionally biased region" description="Basic and acidic residues" evidence="1">
    <location>
        <begin position="170"/>
        <end position="180"/>
    </location>
</feature>
<evidence type="ECO:0000256" key="1">
    <source>
        <dbReference type="SAM" id="MobiDB-lite"/>
    </source>
</evidence>
<feature type="domain" description="Hpc2-related" evidence="2">
    <location>
        <begin position="107"/>
        <end position="157"/>
    </location>
</feature>
<organism evidence="3">
    <name type="scientific">Albugo laibachii Nc14</name>
    <dbReference type="NCBI Taxonomy" id="890382"/>
    <lineage>
        <taxon>Eukaryota</taxon>
        <taxon>Sar</taxon>
        <taxon>Stramenopiles</taxon>
        <taxon>Oomycota</taxon>
        <taxon>Peronosporomycetes</taxon>
        <taxon>Albuginales</taxon>
        <taxon>Albuginaceae</taxon>
        <taxon>Albugo</taxon>
    </lineage>
</organism>
<feature type="region of interest" description="Disordered" evidence="1">
    <location>
        <begin position="96"/>
        <end position="120"/>
    </location>
</feature>
<proteinExistence type="predicted"/>
<feature type="compositionally biased region" description="Acidic residues" evidence="1">
    <location>
        <begin position="101"/>
        <end position="120"/>
    </location>
</feature>
<feature type="region of interest" description="Disordered" evidence="1">
    <location>
        <begin position="418"/>
        <end position="468"/>
    </location>
</feature>
<reference evidence="3" key="2">
    <citation type="submission" date="2011-02" db="EMBL/GenBank/DDBJ databases">
        <authorList>
            <person name="MacLean D."/>
        </authorList>
    </citation>
    <scope>NUCLEOTIDE SEQUENCE</scope>
</reference>
<dbReference type="InterPro" id="IPR014840">
    <property type="entry name" value="HRD"/>
</dbReference>
<evidence type="ECO:0000313" key="3">
    <source>
        <dbReference type="EMBL" id="CCA22295.1"/>
    </source>
</evidence>
<accession>F0WLW8</accession>
<dbReference type="HOGENOM" id="CLU_030776_0_0_1"/>
<name>F0WLW8_9STRA</name>
<feature type="compositionally biased region" description="Basic residues" evidence="1">
    <location>
        <begin position="184"/>
        <end position="193"/>
    </location>
</feature>
<dbReference type="EMBL" id="FR824194">
    <property type="protein sequence ID" value="CCA22295.1"/>
    <property type="molecule type" value="Genomic_DNA"/>
</dbReference>